<dbReference type="STRING" id="298654.FraEuI1c_2768"/>
<dbReference type="Proteomes" id="UP000002484">
    <property type="component" value="Chromosome"/>
</dbReference>
<dbReference type="InParanoid" id="E3J6L9"/>
<dbReference type="KEGG" id="fri:FraEuI1c_2768"/>
<proteinExistence type="predicted"/>
<dbReference type="HOGENOM" id="CLU_3135973_0_0_11"/>
<evidence type="ECO:0000313" key="2">
    <source>
        <dbReference type="EMBL" id="ADP80795.1"/>
    </source>
</evidence>
<protein>
    <submittedName>
        <fullName evidence="2">Uncharacterized protein</fullName>
    </submittedName>
</protein>
<accession>E3J6L9</accession>
<dbReference type="AlphaFoldDB" id="E3J6L9"/>
<reference evidence="2 3" key="1">
    <citation type="submission" date="2010-10" db="EMBL/GenBank/DDBJ databases">
        <title>Complete sequence of Frankia sp. EuI1c.</title>
        <authorList>
            <consortium name="US DOE Joint Genome Institute"/>
            <person name="Lucas S."/>
            <person name="Copeland A."/>
            <person name="Lapidus A."/>
            <person name="Cheng J.-F."/>
            <person name="Bruce D."/>
            <person name="Goodwin L."/>
            <person name="Pitluck S."/>
            <person name="Chertkov O."/>
            <person name="Detter J.C."/>
            <person name="Han C."/>
            <person name="Tapia R."/>
            <person name="Land M."/>
            <person name="Hauser L."/>
            <person name="Jeffries C."/>
            <person name="Kyrpides N."/>
            <person name="Ivanova N."/>
            <person name="Mikhailova N."/>
            <person name="Beauchemin N."/>
            <person name="Sen A."/>
            <person name="Sur S.A."/>
            <person name="Gtari M."/>
            <person name="Wall L."/>
            <person name="Tisa L."/>
            <person name="Woyke T."/>
        </authorList>
    </citation>
    <scope>NUCLEOTIDE SEQUENCE [LARGE SCALE GENOMIC DNA]</scope>
    <source>
        <strain evidence="3">DSM 45817 / CECT 9037 / EuI1c</strain>
    </source>
</reference>
<keyword evidence="3" id="KW-1185">Reference proteome</keyword>
<evidence type="ECO:0000256" key="1">
    <source>
        <dbReference type="SAM" id="MobiDB-lite"/>
    </source>
</evidence>
<organism evidence="2 3">
    <name type="scientific">Pseudofrankia inefficax (strain DSM 45817 / CECT 9037 / DDB 130130 / EuI1c)</name>
    <name type="common">Frankia inefficax</name>
    <dbReference type="NCBI Taxonomy" id="298654"/>
    <lineage>
        <taxon>Bacteria</taxon>
        <taxon>Bacillati</taxon>
        <taxon>Actinomycetota</taxon>
        <taxon>Actinomycetes</taxon>
        <taxon>Frankiales</taxon>
        <taxon>Frankiaceae</taxon>
        <taxon>Pseudofrankia</taxon>
    </lineage>
</organism>
<evidence type="ECO:0000313" key="3">
    <source>
        <dbReference type="Proteomes" id="UP000002484"/>
    </source>
</evidence>
<sequence>MGADFRLNAADMLAGDRHGARHGGLDPADQGGGLPDLPDVIVHASQHNH</sequence>
<gene>
    <name evidence="2" type="ordered locus">FraEuI1c_2768</name>
</gene>
<feature type="region of interest" description="Disordered" evidence="1">
    <location>
        <begin position="16"/>
        <end position="49"/>
    </location>
</feature>
<dbReference type="EMBL" id="CP002299">
    <property type="protein sequence ID" value="ADP80795.1"/>
    <property type="molecule type" value="Genomic_DNA"/>
</dbReference>
<name>E3J6L9_PSEI1</name>